<gene>
    <name evidence="2" type="ORF">CFter6_3050</name>
</gene>
<dbReference type="RefSeq" id="WP_061540465.1">
    <property type="nucleotide sequence ID" value="NZ_CP013232.1"/>
</dbReference>
<feature type="region of interest" description="Disordered" evidence="1">
    <location>
        <begin position="55"/>
        <end position="76"/>
    </location>
</feature>
<dbReference type="AlphaFoldDB" id="A0A127PDL1"/>
<organism evidence="2">
    <name type="scientific">Collimonas fungivorans</name>
    <dbReference type="NCBI Taxonomy" id="158899"/>
    <lineage>
        <taxon>Bacteria</taxon>
        <taxon>Pseudomonadati</taxon>
        <taxon>Pseudomonadota</taxon>
        <taxon>Betaproteobacteria</taxon>
        <taxon>Burkholderiales</taxon>
        <taxon>Oxalobacteraceae</taxon>
        <taxon>Collimonas</taxon>
    </lineage>
</organism>
<protein>
    <recommendedName>
        <fullName evidence="4">DUF4124 domain-containing protein</fullName>
    </recommendedName>
</protein>
<evidence type="ECO:0008006" key="4">
    <source>
        <dbReference type="Google" id="ProtNLM"/>
    </source>
</evidence>
<proteinExistence type="predicted"/>
<evidence type="ECO:0000256" key="1">
    <source>
        <dbReference type="SAM" id="MobiDB-lite"/>
    </source>
</evidence>
<sequence length="202" mass="21283">MHPTIRIFGAFFLAIALASGVLYAIDHSLGIGKSVEQPAKTVAIAPLANNPAPPAASALAPPAASDTAPPPATPLSADNTGAIAKCSIDGKTVYTDKGCPQGSKAKSLQITDNAVIPGVDQATIERTLRQPLPPSLAQAAPPAAVIEPVTSIGTEPGVDCPALGRRLAWLGDMGHRRQAPYIRDRMRRERDELQTRWFWAHC</sequence>
<evidence type="ECO:0000313" key="3">
    <source>
        <dbReference type="Proteomes" id="UP000072421"/>
    </source>
</evidence>
<dbReference type="EMBL" id="CP013232">
    <property type="protein sequence ID" value="AMO95704.1"/>
    <property type="molecule type" value="Genomic_DNA"/>
</dbReference>
<dbReference type="PATRIC" id="fig|158899.10.peg.3042"/>
<evidence type="ECO:0000313" key="2">
    <source>
        <dbReference type="EMBL" id="AMO95704.1"/>
    </source>
</evidence>
<accession>A0A127PDL1</accession>
<reference evidence="2 3" key="1">
    <citation type="submission" date="2015-11" db="EMBL/GenBank/DDBJ databases">
        <title>Exploring the genomic traits of fungus-feeding bacterial genus Collimonas.</title>
        <authorList>
            <person name="Song C."/>
            <person name="Schmidt R."/>
            <person name="de Jager V."/>
            <person name="Krzyzanowska D."/>
            <person name="Jongedijk E."/>
            <person name="Cankar K."/>
            <person name="Beekwilder J."/>
            <person name="van Veen A."/>
            <person name="de Boer W."/>
            <person name="van Veen J.A."/>
            <person name="Garbeva P."/>
        </authorList>
    </citation>
    <scope>NUCLEOTIDE SEQUENCE [LARGE SCALE GENOMIC DNA]</scope>
    <source>
        <strain evidence="2 3">Ter6</strain>
    </source>
</reference>
<dbReference type="Proteomes" id="UP000072421">
    <property type="component" value="Chromosome"/>
</dbReference>
<dbReference type="OrthoDB" id="8775654at2"/>
<feature type="compositionally biased region" description="Low complexity" evidence="1">
    <location>
        <begin position="55"/>
        <end position="67"/>
    </location>
</feature>
<name>A0A127PDL1_9BURK</name>